<dbReference type="EMBL" id="BAAAJE010000019">
    <property type="protein sequence ID" value="GAA1154636.1"/>
    <property type="molecule type" value="Genomic_DNA"/>
</dbReference>
<keyword evidence="5" id="KW-1185">Reference proteome</keyword>
<dbReference type="InterPro" id="IPR036291">
    <property type="entry name" value="NAD(P)-bd_dom_sf"/>
</dbReference>
<evidence type="ECO:0000313" key="4">
    <source>
        <dbReference type="EMBL" id="GAA1154636.1"/>
    </source>
</evidence>
<protein>
    <submittedName>
        <fullName evidence="4">2-hydroxyacid dehydrogenase</fullName>
    </submittedName>
</protein>
<accession>A0ABN1UJM2</accession>
<dbReference type="Pfam" id="PF02826">
    <property type="entry name" value="2-Hacid_dh_C"/>
    <property type="match status" value="1"/>
</dbReference>
<reference evidence="4 5" key="1">
    <citation type="journal article" date="2019" name="Int. J. Syst. Evol. Microbiol.">
        <title>The Global Catalogue of Microorganisms (GCM) 10K type strain sequencing project: providing services to taxonomists for standard genome sequencing and annotation.</title>
        <authorList>
            <consortium name="The Broad Institute Genomics Platform"/>
            <consortium name="The Broad Institute Genome Sequencing Center for Infectious Disease"/>
            <person name="Wu L."/>
            <person name="Ma J."/>
        </authorList>
    </citation>
    <scope>NUCLEOTIDE SEQUENCE [LARGE SCALE GENOMIC DNA]</scope>
    <source>
        <strain evidence="4 5">JCM 11813</strain>
    </source>
</reference>
<evidence type="ECO:0000259" key="3">
    <source>
        <dbReference type="Pfam" id="PF02826"/>
    </source>
</evidence>
<comment type="caution">
    <text evidence="4">The sequence shown here is derived from an EMBL/GenBank/DDBJ whole genome shotgun (WGS) entry which is preliminary data.</text>
</comment>
<evidence type="ECO:0000313" key="5">
    <source>
        <dbReference type="Proteomes" id="UP001499979"/>
    </source>
</evidence>
<dbReference type="Proteomes" id="UP001499979">
    <property type="component" value="Unassembled WGS sequence"/>
</dbReference>
<dbReference type="CDD" id="cd12166">
    <property type="entry name" value="2-Hacid_dh_7"/>
    <property type="match status" value="1"/>
</dbReference>
<gene>
    <name evidence="4" type="ORF">GCM10009606_36130</name>
</gene>
<proteinExistence type="predicted"/>
<keyword evidence="2" id="KW-0520">NAD</keyword>
<name>A0ABN1UJM2_9ACTN</name>
<dbReference type="PROSITE" id="PS00671">
    <property type="entry name" value="D_2_HYDROXYACID_DH_3"/>
    <property type="match status" value="1"/>
</dbReference>
<dbReference type="InterPro" id="IPR029753">
    <property type="entry name" value="D-isomer_DH_CS"/>
</dbReference>
<evidence type="ECO:0000256" key="1">
    <source>
        <dbReference type="ARBA" id="ARBA00023002"/>
    </source>
</evidence>
<dbReference type="PANTHER" id="PTHR43333:SF1">
    <property type="entry name" value="D-ISOMER SPECIFIC 2-HYDROXYACID DEHYDROGENASE NAD-BINDING DOMAIN-CONTAINING PROTEIN"/>
    <property type="match status" value="1"/>
</dbReference>
<dbReference type="SUPFAM" id="SSF51735">
    <property type="entry name" value="NAD(P)-binding Rossmann-fold domains"/>
    <property type="match status" value="1"/>
</dbReference>
<dbReference type="InterPro" id="IPR006140">
    <property type="entry name" value="D-isomer_DH_NAD-bd"/>
</dbReference>
<organism evidence="4 5">
    <name type="scientific">Nocardioides aquiterrae</name>
    <dbReference type="NCBI Taxonomy" id="203799"/>
    <lineage>
        <taxon>Bacteria</taxon>
        <taxon>Bacillati</taxon>
        <taxon>Actinomycetota</taxon>
        <taxon>Actinomycetes</taxon>
        <taxon>Propionibacteriales</taxon>
        <taxon>Nocardioidaceae</taxon>
        <taxon>Nocardioides</taxon>
    </lineage>
</organism>
<dbReference type="SUPFAM" id="SSF52283">
    <property type="entry name" value="Formate/glycerate dehydrogenase catalytic domain-like"/>
    <property type="match status" value="1"/>
</dbReference>
<dbReference type="RefSeq" id="WP_343909016.1">
    <property type="nucleotide sequence ID" value="NZ_BAAAJE010000019.1"/>
</dbReference>
<evidence type="ECO:0000256" key="2">
    <source>
        <dbReference type="ARBA" id="ARBA00023027"/>
    </source>
</evidence>
<dbReference type="PANTHER" id="PTHR43333">
    <property type="entry name" value="2-HACID_DH_C DOMAIN-CONTAINING PROTEIN"/>
    <property type="match status" value="1"/>
</dbReference>
<sequence length="304" mass="32868">MSDRLVWLPFDPAELGDPPEGLRYEVVDPTESIPDSVGDVRFYVPPYQVGRRVSEVLPRMTSLEVVQTLTAGVDNIRGALPDGVLLCNGRGIHDTSTAELALTLTLASLRGVPGFVRDQDRHRWNTDWHPALADKRVLLVGYGAVGEAVERRLLPFEVEVVRVARTARDGVHAIAELPSLLPGADVVVLVVPLTDETRGLVDAGFLAAMKDGALLVNVARGAVVDTDAVIAALHAGRVSYATDVADEEPLPEDHPLWDAPNLLVSPHVGGASSAMWPRARRLVRDQLHRYAAGEELVNVMSGPY</sequence>
<dbReference type="Gene3D" id="3.40.50.720">
    <property type="entry name" value="NAD(P)-binding Rossmann-like Domain"/>
    <property type="match status" value="2"/>
</dbReference>
<keyword evidence="1" id="KW-0560">Oxidoreductase</keyword>
<feature type="domain" description="D-isomer specific 2-hydroxyacid dehydrogenase NAD-binding" evidence="3">
    <location>
        <begin position="103"/>
        <end position="269"/>
    </location>
</feature>